<feature type="region of interest" description="Disordered" evidence="1">
    <location>
        <begin position="78"/>
        <end position="100"/>
    </location>
</feature>
<gene>
    <name evidence="2" type="ORF">SAMN05216360_101544</name>
</gene>
<dbReference type="RefSeq" id="WP_167627606.1">
    <property type="nucleotide sequence ID" value="NZ_FNHS01000001.1"/>
</dbReference>
<name>A0A1G9S971_9HYPH</name>
<protein>
    <submittedName>
        <fullName evidence="2">Uncharacterized protein</fullName>
    </submittedName>
</protein>
<keyword evidence="3" id="KW-1185">Reference proteome</keyword>
<accession>A0A1G9S971</accession>
<reference evidence="3" key="1">
    <citation type="submission" date="2016-10" db="EMBL/GenBank/DDBJ databases">
        <authorList>
            <person name="Varghese N."/>
            <person name="Submissions S."/>
        </authorList>
    </citation>
    <scope>NUCLEOTIDE SEQUENCE [LARGE SCALE GENOMIC DNA]</scope>
    <source>
        <strain evidence="3">BL47</strain>
    </source>
</reference>
<dbReference type="AlphaFoldDB" id="A0A1G9S971"/>
<sequence>MTTASTPRLPPVARGACRAIHAAPPALPESPPVPPADAPVEEVLANQAVALVKAVEETEPVLMKAARDAARLRAQEEAVAGASETYNRPRTLTHLGYGPEPTSLDERAHVARCRAAGFSGAAARLRPFLGMDHPRAGEARDLHDKLVAAEAEWKARAERERHPSRG</sequence>
<proteinExistence type="predicted"/>
<organism evidence="2 3">
    <name type="scientific">Methylobacterium phyllostachyos</name>
    <dbReference type="NCBI Taxonomy" id="582672"/>
    <lineage>
        <taxon>Bacteria</taxon>
        <taxon>Pseudomonadati</taxon>
        <taxon>Pseudomonadota</taxon>
        <taxon>Alphaproteobacteria</taxon>
        <taxon>Hyphomicrobiales</taxon>
        <taxon>Methylobacteriaceae</taxon>
        <taxon>Methylobacterium</taxon>
    </lineage>
</organism>
<evidence type="ECO:0000256" key="1">
    <source>
        <dbReference type="SAM" id="MobiDB-lite"/>
    </source>
</evidence>
<dbReference type="Proteomes" id="UP000198704">
    <property type="component" value="Unassembled WGS sequence"/>
</dbReference>
<dbReference type="EMBL" id="FNHS01000001">
    <property type="protein sequence ID" value="SDM31942.1"/>
    <property type="molecule type" value="Genomic_DNA"/>
</dbReference>
<evidence type="ECO:0000313" key="3">
    <source>
        <dbReference type="Proteomes" id="UP000198704"/>
    </source>
</evidence>
<evidence type="ECO:0000313" key="2">
    <source>
        <dbReference type="EMBL" id="SDM31942.1"/>
    </source>
</evidence>